<reference evidence="2 3" key="2">
    <citation type="submission" date="2018-11" db="EMBL/GenBank/DDBJ databases">
        <authorList>
            <consortium name="Pathogen Informatics"/>
        </authorList>
    </citation>
    <scope>NUCLEOTIDE SEQUENCE [LARGE SCALE GENOMIC DNA]</scope>
</reference>
<dbReference type="WBParaSite" id="SBAD_0000943201-mRNA-1">
    <property type="protein sequence ID" value="SBAD_0000943201-mRNA-1"/>
    <property type="gene ID" value="SBAD_0000943201"/>
</dbReference>
<dbReference type="PRINTS" id="PR00449">
    <property type="entry name" value="RASTRNSFRMNG"/>
</dbReference>
<dbReference type="InterPro" id="IPR001806">
    <property type="entry name" value="Small_GTPase"/>
</dbReference>
<gene>
    <name evidence="2" type="ORF">SBAD_LOCUS9102</name>
</gene>
<proteinExistence type="predicted"/>
<dbReference type="Proteomes" id="UP000270296">
    <property type="component" value="Unassembled WGS sequence"/>
</dbReference>
<accession>A0A183IZQ5</accession>
<dbReference type="SUPFAM" id="SSF52540">
    <property type="entry name" value="P-loop containing nucleoside triphosphate hydrolases"/>
    <property type="match status" value="1"/>
</dbReference>
<dbReference type="GO" id="GO:0005525">
    <property type="term" value="F:GTP binding"/>
    <property type="evidence" value="ECO:0007669"/>
    <property type="project" value="InterPro"/>
</dbReference>
<sequence length="217" mass="24515">MGGCRFPLRLPRFLQESCRTLLEDTVHGLLAICINGRENARRLLGAQYVLVSAGDQRQRDEGTLFEVAAARLTRLLRGCVQRRVRYTMMLFRQDIGSQSSKSAPIVIVTNKTDLTTDENCDEHENLISEARQFADAHMCRYTQCTAKDYNSVENVFMTVLREFSPLVVSCSRLKKRRQSMPATTASQNQEALRRRQVGGSVPATPVIKQSQQRCTVS</sequence>
<evidence type="ECO:0000313" key="3">
    <source>
        <dbReference type="Proteomes" id="UP000270296"/>
    </source>
</evidence>
<organism evidence="4">
    <name type="scientific">Soboliphyme baturini</name>
    <dbReference type="NCBI Taxonomy" id="241478"/>
    <lineage>
        <taxon>Eukaryota</taxon>
        <taxon>Metazoa</taxon>
        <taxon>Ecdysozoa</taxon>
        <taxon>Nematoda</taxon>
        <taxon>Enoplea</taxon>
        <taxon>Dorylaimia</taxon>
        <taxon>Dioctophymatida</taxon>
        <taxon>Dioctophymatoidea</taxon>
        <taxon>Soboliphymatidae</taxon>
        <taxon>Soboliphyme</taxon>
    </lineage>
</organism>
<evidence type="ECO:0000313" key="2">
    <source>
        <dbReference type="EMBL" id="VDP21227.1"/>
    </source>
</evidence>
<dbReference type="Pfam" id="PF00071">
    <property type="entry name" value="Ras"/>
    <property type="match status" value="1"/>
</dbReference>
<dbReference type="Gene3D" id="3.40.50.300">
    <property type="entry name" value="P-loop containing nucleotide triphosphate hydrolases"/>
    <property type="match status" value="1"/>
</dbReference>
<feature type="region of interest" description="Disordered" evidence="1">
    <location>
        <begin position="177"/>
        <end position="217"/>
    </location>
</feature>
<dbReference type="InterPro" id="IPR027417">
    <property type="entry name" value="P-loop_NTPase"/>
</dbReference>
<evidence type="ECO:0000256" key="1">
    <source>
        <dbReference type="SAM" id="MobiDB-lite"/>
    </source>
</evidence>
<feature type="compositionally biased region" description="Polar residues" evidence="1">
    <location>
        <begin position="180"/>
        <end position="190"/>
    </location>
</feature>
<dbReference type="EMBL" id="UZAM01012326">
    <property type="protein sequence ID" value="VDP21227.1"/>
    <property type="molecule type" value="Genomic_DNA"/>
</dbReference>
<protein>
    <submittedName>
        <fullName evidence="4">Small monomeric GTPase</fullName>
    </submittedName>
</protein>
<dbReference type="AlphaFoldDB" id="A0A183IZQ5"/>
<name>A0A183IZQ5_9BILA</name>
<dbReference type="GO" id="GO:0003924">
    <property type="term" value="F:GTPase activity"/>
    <property type="evidence" value="ECO:0007669"/>
    <property type="project" value="InterPro"/>
</dbReference>
<reference evidence="4" key="1">
    <citation type="submission" date="2016-06" db="UniProtKB">
        <authorList>
            <consortium name="WormBaseParasite"/>
        </authorList>
    </citation>
    <scope>IDENTIFICATION</scope>
</reference>
<feature type="compositionally biased region" description="Polar residues" evidence="1">
    <location>
        <begin position="207"/>
        <end position="217"/>
    </location>
</feature>
<evidence type="ECO:0000313" key="4">
    <source>
        <dbReference type="WBParaSite" id="SBAD_0000943201-mRNA-1"/>
    </source>
</evidence>
<keyword evidence="3" id="KW-1185">Reference proteome</keyword>